<protein>
    <submittedName>
        <fullName evidence="1">Uncharacterized protein</fullName>
    </submittedName>
</protein>
<sequence length="94" mass="10478">MNPITTIQQLGGMGRLSAMIGAHSFVTGPDSLTFKWKVQSRANCVRIILDRDLYNLSFLKIRGTTVREVSTVEMVDSIALKSVFERETGLFLSL</sequence>
<dbReference type="Proteomes" id="UP000034588">
    <property type="component" value="Unassembled WGS sequence"/>
</dbReference>
<evidence type="ECO:0000313" key="2">
    <source>
        <dbReference type="Proteomes" id="UP000034588"/>
    </source>
</evidence>
<name>A0A0G1YDC0_9BACT</name>
<proteinExistence type="predicted"/>
<accession>A0A0G1YDC0</accession>
<dbReference type="AlphaFoldDB" id="A0A0G1YDC0"/>
<evidence type="ECO:0000313" key="1">
    <source>
        <dbReference type="EMBL" id="KKW12977.1"/>
    </source>
</evidence>
<dbReference type="EMBL" id="LCQD01000006">
    <property type="protein sequence ID" value="KKW12977.1"/>
    <property type="molecule type" value="Genomic_DNA"/>
</dbReference>
<comment type="caution">
    <text evidence="1">The sequence shown here is derived from an EMBL/GenBank/DDBJ whole genome shotgun (WGS) entry which is preliminary data.</text>
</comment>
<organism evidence="1 2">
    <name type="scientific">Candidatus Gottesmanbacteria bacterium GW2011_GWB1_49_7</name>
    <dbReference type="NCBI Taxonomy" id="1618448"/>
    <lineage>
        <taxon>Bacteria</taxon>
        <taxon>Candidatus Gottesmaniibacteriota</taxon>
    </lineage>
</organism>
<reference evidence="1 2" key="1">
    <citation type="journal article" date="2015" name="Nature">
        <title>rRNA introns, odd ribosomes, and small enigmatic genomes across a large radiation of phyla.</title>
        <authorList>
            <person name="Brown C.T."/>
            <person name="Hug L.A."/>
            <person name="Thomas B.C."/>
            <person name="Sharon I."/>
            <person name="Castelle C.J."/>
            <person name="Singh A."/>
            <person name="Wilkins M.J."/>
            <person name="Williams K.H."/>
            <person name="Banfield J.F."/>
        </authorList>
    </citation>
    <scope>NUCLEOTIDE SEQUENCE [LARGE SCALE GENOMIC DNA]</scope>
</reference>
<gene>
    <name evidence="1" type="ORF">UY48_C0006G0030</name>
</gene>